<protein>
    <recommendedName>
        <fullName evidence="2">N,N-dimethylformamidase beta subunit-like C-terminal domain-containing protein</fullName>
    </recommendedName>
</protein>
<feature type="compositionally biased region" description="Low complexity" evidence="1">
    <location>
        <begin position="458"/>
        <end position="482"/>
    </location>
</feature>
<sequence>MLDVAAANALKGSPDWRITRAGPARAVEGFAERTSVRPGEPLALRVSTTAPSYTVSAYRMGWYGGARARLVWRSGALPGLRQPPAAVEPATRMAYAPWQRTAVLDTSGWPEGAYLLRLDAGRGTGQRFVPVTVRSAVAAGRTVLVNAVATWQAYNRWGGADLYKGADGRKSSRSLRVTFDRPYENRQGAGQFLVFEAPLVALAERLGLPLAYATGPDVAREPQLLCGAAAVVSPGHDEYWSPEQRGRVGAARDAGTNLAVLGANCCYRRVRFEPSGVGADRIVVCYKDDYAQDPGYRRGLPPTNDFRRPPLAEPESSLLGVIYDGYPVDAPYVVTDPDHWLLRGTGARLGDSFPHLVGVEYDRVNTAYPTPRPIEVLAHSPVVCKGRRSYADTAYFSLPGGAGVFATGTMRWVEALDADEPGRGRKNHGLDARTARFTRAVTTNVLRAFARGPAGRTAPAVDDPAAYDPAAYDGPPARTSGA</sequence>
<proteinExistence type="predicted"/>
<name>A0ABS6Z4T1_9ACTN</name>
<dbReference type="EMBL" id="WTFF01000072">
    <property type="protein sequence ID" value="MBW5482764.1"/>
    <property type="molecule type" value="Genomic_DNA"/>
</dbReference>
<accession>A0ABS6Z4T1</accession>
<comment type="caution">
    <text evidence="3">The sequence shown here is derived from an EMBL/GenBank/DDBJ whole genome shotgun (WGS) entry which is preliminary data.</text>
</comment>
<evidence type="ECO:0000256" key="1">
    <source>
        <dbReference type="SAM" id="MobiDB-lite"/>
    </source>
</evidence>
<feature type="region of interest" description="Disordered" evidence="1">
    <location>
        <begin position="454"/>
        <end position="482"/>
    </location>
</feature>
<keyword evidence="4" id="KW-1185">Reference proteome</keyword>
<feature type="domain" description="N,N-dimethylformamidase beta subunit-like C-terminal" evidence="2">
    <location>
        <begin position="54"/>
        <end position="417"/>
    </location>
</feature>
<dbReference type="Proteomes" id="UP000812013">
    <property type="component" value="Unassembled WGS sequence"/>
</dbReference>
<dbReference type="InterPro" id="IPR046540">
    <property type="entry name" value="DMFA2_C"/>
</dbReference>
<reference evidence="3 4" key="1">
    <citation type="submission" date="2019-12" db="EMBL/GenBank/DDBJ databases">
        <title>Genome sequence of Streptomyces bambusae.</title>
        <authorList>
            <person name="Bansal K."/>
            <person name="Choksket S."/>
            <person name="Korpole S."/>
            <person name="Patil P.B."/>
        </authorList>
    </citation>
    <scope>NUCLEOTIDE SEQUENCE [LARGE SCALE GENOMIC DNA]</scope>
    <source>
        <strain evidence="3 4">SK60</strain>
    </source>
</reference>
<gene>
    <name evidence="3" type="ORF">GPJ59_12940</name>
</gene>
<evidence type="ECO:0000313" key="4">
    <source>
        <dbReference type="Proteomes" id="UP000812013"/>
    </source>
</evidence>
<dbReference type="Pfam" id="PF20254">
    <property type="entry name" value="DMFA2_C"/>
    <property type="match status" value="1"/>
</dbReference>
<evidence type="ECO:0000313" key="3">
    <source>
        <dbReference type="EMBL" id="MBW5482764.1"/>
    </source>
</evidence>
<organism evidence="3 4">
    <name type="scientific">Streptomyces bambusae</name>
    <dbReference type="NCBI Taxonomy" id="1550616"/>
    <lineage>
        <taxon>Bacteria</taxon>
        <taxon>Bacillati</taxon>
        <taxon>Actinomycetota</taxon>
        <taxon>Actinomycetes</taxon>
        <taxon>Kitasatosporales</taxon>
        <taxon>Streptomycetaceae</taxon>
        <taxon>Streptomyces</taxon>
    </lineage>
</organism>
<evidence type="ECO:0000259" key="2">
    <source>
        <dbReference type="Pfam" id="PF20254"/>
    </source>
</evidence>